<keyword evidence="2" id="KW-1185">Reference proteome</keyword>
<sequence length="115" mass="13044">KEQNSESMKQKGNEEFSQGNFDCAIMLYTNIEFCPANHLLYGNRALCLILTQQYKGALADGKRAIDLKPNWPKGHYHFCKALLSLGEGFATMQHVWIAQKQKEGIVEVFLVENGH</sequence>
<dbReference type="AlphaFoldDB" id="A0A8B9F7A0"/>
<organism evidence="1 2">
    <name type="scientific">Amazona collaria</name>
    <name type="common">yellow-billed parrot</name>
    <dbReference type="NCBI Taxonomy" id="241587"/>
    <lineage>
        <taxon>Eukaryota</taxon>
        <taxon>Metazoa</taxon>
        <taxon>Chordata</taxon>
        <taxon>Craniata</taxon>
        <taxon>Vertebrata</taxon>
        <taxon>Euteleostomi</taxon>
        <taxon>Archelosauria</taxon>
        <taxon>Archosauria</taxon>
        <taxon>Dinosauria</taxon>
        <taxon>Saurischia</taxon>
        <taxon>Theropoda</taxon>
        <taxon>Coelurosauria</taxon>
        <taxon>Aves</taxon>
        <taxon>Neognathae</taxon>
        <taxon>Neoaves</taxon>
        <taxon>Telluraves</taxon>
        <taxon>Australaves</taxon>
        <taxon>Psittaciformes</taxon>
        <taxon>Psittacidae</taxon>
        <taxon>Amazona</taxon>
    </lineage>
</organism>
<dbReference type="InterPro" id="IPR011990">
    <property type="entry name" value="TPR-like_helical_dom_sf"/>
</dbReference>
<dbReference type="Ensembl" id="ENSACOT00000006059.1">
    <property type="protein sequence ID" value="ENSACOP00000005849.1"/>
    <property type="gene ID" value="ENSACOG00000004104.1"/>
</dbReference>
<dbReference type="PANTHER" id="PTHR17550">
    <property type="entry name" value="E3 UBIQUITIN-PROTEIN LIGASE TTC3"/>
    <property type="match status" value="1"/>
</dbReference>
<dbReference type="Gene3D" id="1.25.40.10">
    <property type="entry name" value="Tetratricopeptide repeat domain"/>
    <property type="match status" value="1"/>
</dbReference>
<dbReference type="SUPFAM" id="SSF48452">
    <property type="entry name" value="TPR-like"/>
    <property type="match status" value="1"/>
</dbReference>
<reference evidence="1" key="1">
    <citation type="submission" date="2025-08" db="UniProtKB">
        <authorList>
            <consortium name="Ensembl"/>
        </authorList>
    </citation>
    <scope>IDENTIFICATION</scope>
</reference>
<proteinExistence type="predicted"/>
<accession>A0A8B9F7A0</accession>
<evidence type="ECO:0000313" key="2">
    <source>
        <dbReference type="Proteomes" id="UP000694522"/>
    </source>
</evidence>
<name>A0A8B9F7A0_9PSIT</name>
<dbReference type="PANTHER" id="PTHR17550:SF4">
    <property type="entry name" value="E3 UBIQUITIN-PROTEIN LIGASE TTC3"/>
    <property type="match status" value="1"/>
</dbReference>
<evidence type="ECO:0000313" key="1">
    <source>
        <dbReference type="Ensembl" id="ENSACOP00000005849.1"/>
    </source>
</evidence>
<protein>
    <submittedName>
        <fullName evidence="1">Uncharacterized protein</fullName>
    </submittedName>
</protein>
<dbReference type="Proteomes" id="UP000694522">
    <property type="component" value="Unplaced"/>
</dbReference>
<reference evidence="1" key="2">
    <citation type="submission" date="2025-09" db="UniProtKB">
        <authorList>
            <consortium name="Ensembl"/>
        </authorList>
    </citation>
    <scope>IDENTIFICATION</scope>
</reference>